<dbReference type="InterPro" id="IPR039420">
    <property type="entry name" value="WalR-like"/>
</dbReference>
<dbReference type="KEGG" id="pib:BBD41_29285"/>
<keyword evidence="3" id="KW-0804">Transcription</keyword>
<keyword evidence="1" id="KW-0805">Transcription regulation</keyword>
<evidence type="ECO:0000256" key="3">
    <source>
        <dbReference type="ARBA" id="ARBA00023163"/>
    </source>
</evidence>
<dbReference type="PANTHER" id="PTHR43214:SF24">
    <property type="entry name" value="TRANSCRIPTIONAL REGULATORY PROTEIN NARL-RELATED"/>
    <property type="match status" value="1"/>
</dbReference>
<protein>
    <recommendedName>
        <fullName evidence="5">Response regulatory domain-containing protein</fullName>
    </recommendedName>
</protein>
<proteinExistence type="predicted"/>
<evidence type="ECO:0000256" key="1">
    <source>
        <dbReference type="ARBA" id="ARBA00023015"/>
    </source>
</evidence>
<organism evidence="4">
    <name type="scientific">Paenibacillus ihbetae</name>
    <dbReference type="NCBI Taxonomy" id="1870820"/>
    <lineage>
        <taxon>Bacteria</taxon>
        <taxon>Bacillati</taxon>
        <taxon>Bacillota</taxon>
        <taxon>Bacilli</taxon>
        <taxon>Bacillales</taxon>
        <taxon>Paenibacillaceae</taxon>
        <taxon>Paenibacillus</taxon>
    </lineage>
</organism>
<dbReference type="EMBL" id="CP016809">
    <property type="protein sequence ID" value="ANY76331.1"/>
    <property type="molecule type" value="Genomic_DNA"/>
</dbReference>
<keyword evidence="2" id="KW-0238">DNA-binding</keyword>
<gene>
    <name evidence="4" type="ORF">BBD41_29285</name>
</gene>
<evidence type="ECO:0000256" key="2">
    <source>
        <dbReference type="ARBA" id="ARBA00023125"/>
    </source>
</evidence>
<name>A0A1B2E8P9_9BACL</name>
<sequence length="84" mass="9351">MRSGVDKYLLKSMQPLELVETIRTVHRGGTLIDRGMSHKLVAQLETDNGGDDPSLIKASSAYKKLGVRDREEAVQKAREAELLE</sequence>
<evidence type="ECO:0008006" key="5">
    <source>
        <dbReference type="Google" id="ProtNLM"/>
    </source>
</evidence>
<dbReference type="Gene3D" id="3.40.50.2300">
    <property type="match status" value="1"/>
</dbReference>
<accession>A0A1B2E8P9</accession>
<dbReference type="PANTHER" id="PTHR43214">
    <property type="entry name" value="TWO-COMPONENT RESPONSE REGULATOR"/>
    <property type="match status" value="1"/>
</dbReference>
<dbReference type="GO" id="GO:0003677">
    <property type="term" value="F:DNA binding"/>
    <property type="evidence" value="ECO:0007669"/>
    <property type="project" value="UniProtKB-KW"/>
</dbReference>
<evidence type="ECO:0000313" key="4">
    <source>
        <dbReference type="EMBL" id="ANY76331.1"/>
    </source>
</evidence>
<reference evidence="4" key="1">
    <citation type="submission" date="2016-08" db="EMBL/GenBank/DDBJ databases">
        <title>Complete Genome Seqeunce of Paenibacillus sp. nov. IHBB 9852 from high altitute lake of Indian trans-Himalayas.</title>
        <authorList>
            <person name="Kiran S."/>
            <person name="Swarnkar M.K."/>
            <person name="Rana A."/>
            <person name="Tewari R."/>
            <person name="Gulati A."/>
        </authorList>
    </citation>
    <scope>NUCLEOTIDE SEQUENCE [LARGE SCALE GENOMIC DNA]</scope>
    <source>
        <strain evidence="4">IHBB 9852</strain>
    </source>
</reference>
<dbReference type="AlphaFoldDB" id="A0A1B2E8P9"/>